<gene>
    <name evidence="2" type="ORF">OU415_00135</name>
</gene>
<dbReference type="InterPro" id="IPR011712">
    <property type="entry name" value="Sig_transdc_His_kin_sub3_dim/P"/>
</dbReference>
<evidence type="ECO:0000313" key="3">
    <source>
        <dbReference type="Proteomes" id="UP001210380"/>
    </source>
</evidence>
<keyword evidence="2" id="KW-0808">Transferase</keyword>
<dbReference type="EMBL" id="JAQGLA010000001">
    <property type="protein sequence ID" value="MDA3623817.1"/>
    <property type="molecule type" value="Genomic_DNA"/>
</dbReference>
<dbReference type="RefSeq" id="WP_270946385.1">
    <property type="nucleotide sequence ID" value="NZ_JAQGLA010000001.1"/>
</dbReference>
<accession>A0ABT4UQ50</accession>
<sequence>MIVQRESGRVGWARRKSLEQQLHDGPALRLAALALRLGVCRHRVEHDSRVHECLTGVQDELHEVLEELRELAGEIYPRALATAGLAAALEALAERKGIPVAIRVPAQRFDAEVEAAVYFEVAERLAELPADAACAQVSIQRKGAELVVAIGSDEHDTSLMRIPCE</sequence>
<evidence type="ECO:0000313" key="2">
    <source>
        <dbReference type="EMBL" id="MDA3623817.1"/>
    </source>
</evidence>
<dbReference type="Proteomes" id="UP001210380">
    <property type="component" value="Unassembled WGS sequence"/>
</dbReference>
<evidence type="ECO:0000259" key="1">
    <source>
        <dbReference type="Pfam" id="PF07730"/>
    </source>
</evidence>
<dbReference type="Gene3D" id="6.10.250.2870">
    <property type="match status" value="1"/>
</dbReference>
<keyword evidence="3" id="KW-1185">Reference proteome</keyword>
<feature type="domain" description="Signal transduction histidine kinase subgroup 3 dimerisation and phosphoacceptor" evidence="1">
    <location>
        <begin position="15"/>
        <end position="79"/>
    </location>
</feature>
<keyword evidence="2" id="KW-0418">Kinase</keyword>
<name>A0ABT4UQ50_9PSEU</name>
<comment type="caution">
    <text evidence="2">The sequence shown here is derived from an EMBL/GenBank/DDBJ whole genome shotgun (WGS) entry which is preliminary data.</text>
</comment>
<protein>
    <submittedName>
        <fullName evidence="2">Histidine kinase</fullName>
    </submittedName>
</protein>
<proteinExistence type="predicted"/>
<organism evidence="2 3">
    <name type="scientific">Saccharopolyspora oryzae</name>
    <dbReference type="NCBI Taxonomy" id="2997343"/>
    <lineage>
        <taxon>Bacteria</taxon>
        <taxon>Bacillati</taxon>
        <taxon>Actinomycetota</taxon>
        <taxon>Actinomycetes</taxon>
        <taxon>Pseudonocardiales</taxon>
        <taxon>Pseudonocardiaceae</taxon>
        <taxon>Saccharopolyspora</taxon>
    </lineage>
</organism>
<reference evidence="2 3" key="1">
    <citation type="submission" date="2022-11" db="EMBL/GenBank/DDBJ databases">
        <title>Draft genome sequence of Saccharopolyspora sp. WRP15-2 isolated from rhizosphere soils of wild rice in Thailand.</title>
        <authorList>
            <person name="Duangmal K."/>
            <person name="Kammanee S."/>
            <person name="Muangham S."/>
        </authorList>
    </citation>
    <scope>NUCLEOTIDE SEQUENCE [LARGE SCALE GENOMIC DNA]</scope>
    <source>
        <strain evidence="2 3">WRP15-2</strain>
    </source>
</reference>
<dbReference type="GO" id="GO:0016301">
    <property type="term" value="F:kinase activity"/>
    <property type="evidence" value="ECO:0007669"/>
    <property type="project" value="UniProtKB-KW"/>
</dbReference>
<dbReference type="Pfam" id="PF07730">
    <property type="entry name" value="HisKA_3"/>
    <property type="match status" value="1"/>
</dbReference>